<organism evidence="4 5">
    <name type="scientific">Saltatorellus ferox</name>
    <dbReference type="NCBI Taxonomy" id="2528018"/>
    <lineage>
        <taxon>Bacteria</taxon>
        <taxon>Pseudomonadati</taxon>
        <taxon>Planctomycetota</taxon>
        <taxon>Planctomycetia</taxon>
        <taxon>Planctomycetia incertae sedis</taxon>
        <taxon>Saltatorellus</taxon>
    </lineage>
</organism>
<gene>
    <name evidence="4" type="ORF">Poly30_10850</name>
</gene>
<dbReference type="PANTHER" id="PTHR30441">
    <property type="entry name" value="DUF748 DOMAIN-CONTAINING PROTEIN"/>
    <property type="match status" value="1"/>
</dbReference>
<dbReference type="Proteomes" id="UP000320390">
    <property type="component" value="Chromosome"/>
</dbReference>
<keyword evidence="1" id="KW-0175">Coiled coil</keyword>
<sequence length="713" mass="74887">MKFALCALIGRRIATKIGGMNHDSNVDSPRSEADALSSSGGPSGSRALRWLGRIGIVLVLLLIAAVTIGPSLAGKWLRGEIERQAGERVNGRVTIDELKLSLNGKARLTGLALEDAAGNLVARVPEAKVDVGLRSLLTGKRDVSAVVTDAEIELVRDGEGTWNLDGLMIPSEESADEESDDGEGMSLPELDLHGRLEVVNATVTVRSPETVLTLREVTFGAGLDGNRRGLTIESSASVFGGEGSAGDFVLKTVIWPKAGDGATLSELSITSLDLGVVEEAMKLVGSPLEAGSVLEGVLTVKVSGSLGDLDPAGAFEVQATGQIENLKVDIRQGGLEALKFDDRLATLSANASRTAAGAEPKANVDLGGRDGKLSANVRWDGAADVGLVADVKVDGLNASAGLEPLLARVHPVFASAQAIDGAAVDALVSSTVHVTYDAPLTLETLKGGWEALPKEPLQGTGSLSVDEGLVETSPFFREVLQTFGQPANPTFDLKPLGFAVQQGRLNYTNPWTWTIQGTETRFAGSVGLGGDLDLKWVVPVTGGLARQNRVFEAIAGETFEVALGGTLTKPTFNLVGALSSLAKRAAKKELDQRLQEEKQKLQEKLRKELEDKAKGKVGEALEDVIGGDAGKVIDEVLGGKVPVKSLEEAAKGVIGSGITGAQGAADLLKSADALWKEGKKAEAAVLYKRIRDEFSISPTYLLNKKRIKDRQNG</sequence>
<name>A0A518ENC4_9BACT</name>
<evidence type="ECO:0000256" key="1">
    <source>
        <dbReference type="SAM" id="Coils"/>
    </source>
</evidence>
<evidence type="ECO:0000256" key="3">
    <source>
        <dbReference type="SAM" id="Phobius"/>
    </source>
</evidence>
<keyword evidence="3" id="KW-0812">Transmembrane</keyword>
<feature type="transmembrane region" description="Helical" evidence="3">
    <location>
        <begin position="50"/>
        <end position="73"/>
    </location>
</feature>
<dbReference type="InterPro" id="IPR052894">
    <property type="entry name" value="AsmA-related"/>
</dbReference>
<keyword evidence="3" id="KW-0472">Membrane</keyword>
<evidence type="ECO:0000313" key="4">
    <source>
        <dbReference type="EMBL" id="QDV05587.1"/>
    </source>
</evidence>
<keyword evidence="3" id="KW-1133">Transmembrane helix</keyword>
<evidence type="ECO:0008006" key="6">
    <source>
        <dbReference type="Google" id="ProtNLM"/>
    </source>
</evidence>
<dbReference type="EMBL" id="CP036434">
    <property type="protein sequence ID" value="QDV05587.1"/>
    <property type="molecule type" value="Genomic_DNA"/>
</dbReference>
<dbReference type="PANTHER" id="PTHR30441:SF4">
    <property type="entry name" value="PROTEIN ASMA"/>
    <property type="match status" value="1"/>
</dbReference>
<reference evidence="4 5" key="1">
    <citation type="submission" date="2019-02" db="EMBL/GenBank/DDBJ databases">
        <title>Deep-cultivation of Planctomycetes and their phenomic and genomic characterization uncovers novel biology.</title>
        <authorList>
            <person name="Wiegand S."/>
            <person name="Jogler M."/>
            <person name="Boedeker C."/>
            <person name="Pinto D."/>
            <person name="Vollmers J."/>
            <person name="Rivas-Marin E."/>
            <person name="Kohn T."/>
            <person name="Peeters S.H."/>
            <person name="Heuer A."/>
            <person name="Rast P."/>
            <person name="Oberbeckmann S."/>
            <person name="Bunk B."/>
            <person name="Jeske O."/>
            <person name="Meyerdierks A."/>
            <person name="Storesund J.E."/>
            <person name="Kallscheuer N."/>
            <person name="Luecker S."/>
            <person name="Lage O.M."/>
            <person name="Pohl T."/>
            <person name="Merkel B.J."/>
            <person name="Hornburger P."/>
            <person name="Mueller R.-W."/>
            <person name="Bruemmer F."/>
            <person name="Labrenz M."/>
            <person name="Spormann A.M."/>
            <person name="Op den Camp H."/>
            <person name="Overmann J."/>
            <person name="Amann R."/>
            <person name="Jetten M.S.M."/>
            <person name="Mascher T."/>
            <person name="Medema M.H."/>
            <person name="Devos D.P."/>
            <person name="Kaster A.-K."/>
            <person name="Ovreas L."/>
            <person name="Rohde M."/>
            <person name="Galperin M.Y."/>
            <person name="Jogler C."/>
        </authorList>
    </citation>
    <scope>NUCLEOTIDE SEQUENCE [LARGE SCALE GENOMIC DNA]</scope>
    <source>
        <strain evidence="4 5">Poly30</strain>
    </source>
</reference>
<feature type="region of interest" description="Disordered" evidence="2">
    <location>
        <begin position="20"/>
        <end position="43"/>
    </location>
</feature>
<evidence type="ECO:0000313" key="5">
    <source>
        <dbReference type="Proteomes" id="UP000320390"/>
    </source>
</evidence>
<protein>
    <recommendedName>
        <fullName evidence="6">AsmA family protein</fullName>
    </recommendedName>
</protein>
<dbReference type="GO" id="GO:0090313">
    <property type="term" value="P:regulation of protein targeting to membrane"/>
    <property type="evidence" value="ECO:0007669"/>
    <property type="project" value="TreeGrafter"/>
</dbReference>
<keyword evidence="5" id="KW-1185">Reference proteome</keyword>
<evidence type="ECO:0000256" key="2">
    <source>
        <dbReference type="SAM" id="MobiDB-lite"/>
    </source>
</evidence>
<feature type="coiled-coil region" evidence="1">
    <location>
        <begin position="584"/>
        <end position="611"/>
    </location>
</feature>
<dbReference type="GO" id="GO:0005886">
    <property type="term" value="C:plasma membrane"/>
    <property type="evidence" value="ECO:0007669"/>
    <property type="project" value="TreeGrafter"/>
</dbReference>
<accession>A0A518ENC4</accession>
<dbReference type="AlphaFoldDB" id="A0A518ENC4"/>
<proteinExistence type="predicted"/>